<dbReference type="PANTHER" id="PTHR47737:SF1">
    <property type="entry name" value="GLYCINE BETAINE_PROLINE BETAINE TRANSPORT SYSTEM PERMEASE PROTEIN PROW"/>
    <property type="match status" value="1"/>
</dbReference>
<feature type="domain" description="ABC transmembrane type-1" evidence="9">
    <location>
        <begin position="167"/>
        <end position="346"/>
    </location>
</feature>
<feature type="transmembrane region" description="Helical" evidence="7">
    <location>
        <begin position="687"/>
        <end position="705"/>
    </location>
</feature>
<dbReference type="InterPro" id="IPR000515">
    <property type="entry name" value="MetI-like"/>
</dbReference>
<evidence type="ECO:0000256" key="1">
    <source>
        <dbReference type="ARBA" id="ARBA00004141"/>
    </source>
</evidence>
<keyword evidence="6 7" id="KW-0472">Membrane</keyword>
<dbReference type="SUPFAM" id="SSF161098">
    <property type="entry name" value="MetI-like"/>
    <property type="match status" value="2"/>
</dbReference>
<protein>
    <submittedName>
        <fullName evidence="10">ABC transporter permease subunit</fullName>
    </submittedName>
</protein>
<feature type="transmembrane region" description="Helical" evidence="7">
    <location>
        <begin position="285"/>
        <end position="307"/>
    </location>
</feature>
<evidence type="ECO:0000256" key="4">
    <source>
        <dbReference type="ARBA" id="ARBA00022692"/>
    </source>
</evidence>
<feature type="transmembrane region" description="Helical" evidence="7">
    <location>
        <begin position="651"/>
        <end position="675"/>
    </location>
</feature>
<comment type="subcellular location">
    <subcellularLocation>
        <location evidence="7">Cell membrane</location>
        <topology evidence="7">Multi-pass membrane protein</topology>
    </subcellularLocation>
    <subcellularLocation>
        <location evidence="1">Membrane</location>
        <topology evidence="1">Multi-pass membrane protein</topology>
    </subcellularLocation>
</comment>
<feature type="compositionally biased region" description="Low complexity" evidence="8">
    <location>
        <begin position="8"/>
        <end position="18"/>
    </location>
</feature>
<evidence type="ECO:0000256" key="6">
    <source>
        <dbReference type="ARBA" id="ARBA00023136"/>
    </source>
</evidence>
<feature type="transmembrane region" description="Helical" evidence="7">
    <location>
        <begin position="319"/>
        <end position="342"/>
    </location>
</feature>
<dbReference type="EMBL" id="JADKPN010000001">
    <property type="protein sequence ID" value="MBF4762145.1"/>
    <property type="molecule type" value="Genomic_DNA"/>
</dbReference>
<feature type="transmembrane region" description="Helical" evidence="7">
    <location>
        <begin position="38"/>
        <end position="55"/>
    </location>
</feature>
<organism evidence="10 11">
    <name type="scientific">Nocardioides islandensis</name>
    <dbReference type="NCBI Taxonomy" id="433663"/>
    <lineage>
        <taxon>Bacteria</taxon>
        <taxon>Bacillati</taxon>
        <taxon>Actinomycetota</taxon>
        <taxon>Actinomycetes</taxon>
        <taxon>Propionibacteriales</taxon>
        <taxon>Nocardioidaceae</taxon>
        <taxon>Nocardioides</taxon>
    </lineage>
</organism>
<dbReference type="FunFam" id="1.10.3720.10:FF:000001">
    <property type="entry name" value="Glycine betaine ABC transporter, permease"/>
    <property type="match status" value="1"/>
</dbReference>
<evidence type="ECO:0000256" key="2">
    <source>
        <dbReference type="ARBA" id="ARBA00022448"/>
    </source>
</evidence>
<dbReference type="GO" id="GO:0015226">
    <property type="term" value="F:carnitine transmembrane transporter activity"/>
    <property type="evidence" value="ECO:0007669"/>
    <property type="project" value="TreeGrafter"/>
</dbReference>
<evidence type="ECO:0000313" key="11">
    <source>
        <dbReference type="Proteomes" id="UP000640489"/>
    </source>
</evidence>
<dbReference type="RefSeq" id="WP_194705290.1">
    <property type="nucleotide sequence ID" value="NZ_JADKPN010000001.1"/>
</dbReference>
<keyword evidence="2 7" id="KW-0813">Transport</keyword>
<dbReference type="InterPro" id="IPR035906">
    <property type="entry name" value="MetI-like_sf"/>
</dbReference>
<evidence type="ECO:0000256" key="5">
    <source>
        <dbReference type="ARBA" id="ARBA00022989"/>
    </source>
</evidence>
<dbReference type="GO" id="GO:0005275">
    <property type="term" value="F:amine transmembrane transporter activity"/>
    <property type="evidence" value="ECO:0007669"/>
    <property type="project" value="TreeGrafter"/>
</dbReference>
<keyword evidence="4 7" id="KW-0812">Transmembrane</keyword>
<feature type="transmembrane region" description="Helical" evidence="7">
    <location>
        <begin position="529"/>
        <end position="551"/>
    </location>
</feature>
<sequence length="714" mass="76402">MSTATVESPGPAGPASGPNRVDKEQQPYVEVQKPRRTGIKLLVLLAVWLVLYAVFKGKMTKALGLQDTNSLHQKLNDARDWVQLDGKDNWFFGGVLGAIGDALDAIVKFFQELISIPAFPRPVPEIGWLGVVAVLAWITYAVAGLRSTLLVTGTLLFFGVTDQWSNSMDLLIITMLSVVICILIGLPIGIWMARSKAASGVITPVLDVMQTFPPFCYLAPLALFFGIGPACAMVLTIIYALPPVVRITEHGIRSVSPTTIEAARSLGLTRQQMLRQVQLPMAKRTIVVGINQCTMAALSMATIAALVNGPGLGKVVVSALQTLNVGVASVSALCIVLMAIMLDRTTTAASERGQGRSNVGSASGMGVMLTGVVLERLPRWATEDAGRGQRLPRVTAAGRGFLLALLFVPAVVLVLLSRQQLNLATFPDVSETPVLKWISGPQLAKGINNFTDWLVSGVDTYTIWIKDHITMWFIDPLQSLLSDSPWWLMALVLLALAYVLGGWQPAAYTLACEVIIYFTGVWNDTMVTLSMTLIATVMTMLVAVVLGVAMGRGRKADLIIRPFLDAFQVIPPFVYLVPALALFGAGRFTAIVAAMAYSVPIATKLVADGIRGVSPTTVEAVRSTGSTRWQMISKVQLPMARESLVLATNQGLLYVLSMVVIGGMVGGGSLGYIVVSGFSQDQLFGKGLAAGVAIAALGVMLDRIARYAAARYGR</sequence>
<feature type="transmembrane region" description="Helical" evidence="7">
    <location>
        <begin position="484"/>
        <end position="501"/>
    </location>
</feature>
<accession>A0A930VDU8</accession>
<evidence type="ECO:0000256" key="8">
    <source>
        <dbReference type="SAM" id="MobiDB-lite"/>
    </source>
</evidence>
<proteinExistence type="inferred from homology"/>
<comment type="caution">
    <text evidence="10">The sequence shown here is derived from an EMBL/GenBank/DDBJ whole genome shotgun (WGS) entry which is preliminary data.</text>
</comment>
<feature type="transmembrane region" description="Helical" evidence="7">
    <location>
        <begin position="396"/>
        <end position="416"/>
    </location>
</feature>
<feature type="transmembrane region" description="Helical" evidence="7">
    <location>
        <begin position="170"/>
        <end position="192"/>
    </location>
</feature>
<gene>
    <name evidence="10" type="ORF">ISU07_03315</name>
</gene>
<dbReference type="AlphaFoldDB" id="A0A930VDU8"/>
<feature type="transmembrane region" description="Helical" evidence="7">
    <location>
        <begin position="126"/>
        <end position="158"/>
    </location>
</feature>
<dbReference type="Gene3D" id="1.10.3720.10">
    <property type="entry name" value="MetI-like"/>
    <property type="match status" value="2"/>
</dbReference>
<keyword evidence="3" id="KW-1003">Cell membrane</keyword>
<dbReference type="GO" id="GO:0015871">
    <property type="term" value="P:choline transport"/>
    <property type="evidence" value="ECO:0007669"/>
    <property type="project" value="TreeGrafter"/>
</dbReference>
<evidence type="ECO:0000256" key="7">
    <source>
        <dbReference type="RuleBase" id="RU363032"/>
    </source>
</evidence>
<evidence type="ECO:0000313" key="10">
    <source>
        <dbReference type="EMBL" id="MBF4762145.1"/>
    </source>
</evidence>
<dbReference type="CDD" id="cd06261">
    <property type="entry name" value="TM_PBP2"/>
    <property type="match status" value="2"/>
</dbReference>
<comment type="similarity">
    <text evidence="7">Belongs to the binding-protein-dependent transport system permease family.</text>
</comment>
<dbReference type="Pfam" id="PF00528">
    <property type="entry name" value="BPD_transp_1"/>
    <property type="match status" value="2"/>
</dbReference>
<keyword evidence="11" id="KW-1185">Reference proteome</keyword>
<dbReference type="GO" id="GO:0043190">
    <property type="term" value="C:ATP-binding cassette (ABC) transporter complex"/>
    <property type="evidence" value="ECO:0007669"/>
    <property type="project" value="TreeGrafter"/>
</dbReference>
<feature type="transmembrane region" description="Helical" evidence="7">
    <location>
        <begin position="563"/>
        <end position="582"/>
    </location>
</feature>
<feature type="region of interest" description="Disordered" evidence="8">
    <location>
        <begin position="1"/>
        <end position="24"/>
    </location>
</feature>
<evidence type="ECO:0000256" key="3">
    <source>
        <dbReference type="ARBA" id="ARBA00022475"/>
    </source>
</evidence>
<name>A0A930VDU8_9ACTN</name>
<evidence type="ECO:0000259" key="9">
    <source>
        <dbReference type="PROSITE" id="PS50928"/>
    </source>
</evidence>
<dbReference type="Proteomes" id="UP000640489">
    <property type="component" value="Unassembled WGS sequence"/>
</dbReference>
<feature type="domain" description="ABC transmembrane type-1" evidence="9">
    <location>
        <begin position="525"/>
        <end position="705"/>
    </location>
</feature>
<dbReference type="GO" id="GO:0031460">
    <property type="term" value="P:glycine betaine transport"/>
    <property type="evidence" value="ECO:0007669"/>
    <property type="project" value="TreeGrafter"/>
</dbReference>
<keyword evidence="5 7" id="KW-1133">Transmembrane helix</keyword>
<dbReference type="PROSITE" id="PS50928">
    <property type="entry name" value="ABC_TM1"/>
    <property type="match status" value="2"/>
</dbReference>
<feature type="transmembrane region" description="Helical" evidence="7">
    <location>
        <begin position="212"/>
        <end position="241"/>
    </location>
</feature>
<dbReference type="PANTHER" id="PTHR47737">
    <property type="entry name" value="GLYCINE BETAINE/PROLINE BETAINE TRANSPORT SYSTEM PERMEASE PROTEIN PROW"/>
    <property type="match status" value="1"/>
</dbReference>
<reference evidence="10" key="1">
    <citation type="submission" date="2020-11" db="EMBL/GenBank/DDBJ databases">
        <title>Nocardioides sp. nov., isolated from Soil of Cynanchum wilfordii Hemsley rhizosphere.</title>
        <authorList>
            <person name="Lee J.-S."/>
            <person name="Suh M.K."/>
            <person name="Kim J.-S."/>
        </authorList>
    </citation>
    <scope>NUCLEOTIDE SEQUENCE</scope>
    <source>
        <strain evidence="10">KCTC 19275</strain>
    </source>
</reference>